<gene>
    <name evidence="2" type="ORF">SNAT2548_LOCUS23445</name>
</gene>
<organism evidence="2 3">
    <name type="scientific">Symbiodinium natans</name>
    <dbReference type="NCBI Taxonomy" id="878477"/>
    <lineage>
        <taxon>Eukaryota</taxon>
        <taxon>Sar</taxon>
        <taxon>Alveolata</taxon>
        <taxon>Dinophyceae</taxon>
        <taxon>Suessiales</taxon>
        <taxon>Symbiodiniaceae</taxon>
        <taxon>Symbiodinium</taxon>
    </lineage>
</organism>
<keyword evidence="3" id="KW-1185">Reference proteome</keyword>
<protein>
    <submittedName>
        <fullName evidence="2">Uncharacterized protein</fullName>
    </submittedName>
</protein>
<evidence type="ECO:0000313" key="2">
    <source>
        <dbReference type="EMBL" id="CAE7431352.1"/>
    </source>
</evidence>
<evidence type="ECO:0000313" key="3">
    <source>
        <dbReference type="Proteomes" id="UP000604046"/>
    </source>
</evidence>
<accession>A0A812RE45</accession>
<dbReference type="EMBL" id="CAJNDS010002323">
    <property type="protein sequence ID" value="CAE7431352.1"/>
    <property type="molecule type" value="Genomic_DNA"/>
</dbReference>
<reference evidence="2" key="1">
    <citation type="submission" date="2021-02" db="EMBL/GenBank/DDBJ databases">
        <authorList>
            <person name="Dougan E. K."/>
            <person name="Rhodes N."/>
            <person name="Thang M."/>
            <person name="Chan C."/>
        </authorList>
    </citation>
    <scope>NUCLEOTIDE SEQUENCE</scope>
</reference>
<name>A0A812RE45_9DINO</name>
<proteinExistence type="predicted"/>
<dbReference type="Proteomes" id="UP000604046">
    <property type="component" value="Unassembled WGS sequence"/>
</dbReference>
<comment type="caution">
    <text evidence="2">The sequence shown here is derived from an EMBL/GenBank/DDBJ whole genome shotgun (WGS) entry which is preliminary data.</text>
</comment>
<sequence length="286" mass="31924">MRHEPQDRKPHGRRKQRRTDKNTGQSDWPPALPESLWMKVFDSVKAADSAKASALDVPGLSSHKVQQMVWCLAEARREQERLFLSKNAGHLSIGLMHDGRGRHVAVRYRAVNDQLEDRCGLLALTSCPGGAKELADGIRKAIDIFFTRGAGALNDVRGVKDEASAFQFSRSVQAQCADGAAYAQLACRELDTVFPGLIAIVRDRGHAVINTMKHATEADEVLRAFKEKFVSGPMSVAKELTHCQAFRTSFELARKAQEETEKRPDRKMPLMLSLQQLVRAPSLFEY</sequence>
<feature type="region of interest" description="Disordered" evidence="1">
    <location>
        <begin position="1"/>
        <end position="31"/>
    </location>
</feature>
<dbReference type="OrthoDB" id="462654at2759"/>
<evidence type="ECO:0000256" key="1">
    <source>
        <dbReference type="SAM" id="MobiDB-lite"/>
    </source>
</evidence>
<dbReference type="AlphaFoldDB" id="A0A812RE45"/>